<dbReference type="GO" id="GO:0005737">
    <property type="term" value="C:cytoplasm"/>
    <property type="evidence" value="ECO:0007669"/>
    <property type="project" value="UniProtKB-SubCell"/>
</dbReference>
<comment type="subcellular location">
    <subcellularLocation>
        <location evidence="7">Cytoplasm</location>
    </subcellularLocation>
</comment>
<evidence type="ECO:0000256" key="8">
    <source>
        <dbReference type="RuleBase" id="RU000673"/>
    </source>
</evidence>
<dbReference type="PANTHER" id="PTHR17224">
    <property type="entry name" value="PEPTIDYL-TRNA HYDROLASE"/>
    <property type="match status" value="1"/>
</dbReference>
<feature type="binding site" evidence="7">
    <location>
        <position position="66"/>
    </location>
    <ligand>
        <name>tRNA</name>
        <dbReference type="ChEBI" id="CHEBI:17843"/>
    </ligand>
</feature>
<evidence type="ECO:0000256" key="7">
    <source>
        <dbReference type="HAMAP-Rule" id="MF_00083"/>
    </source>
</evidence>
<keyword evidence="4 7" id="KW-0694">RNA-binding</keyword>
<dbReference type="PATRIC" id="fig|1618727.3.peg.158"/>
<evidence type="ECO:0000256" key="5">
    <source>
        <dbReference type="ARBA" id="ARBA00038063"/>
    </source>
</evidence>
<evidence type="ECO:0000256" key="4">
    <source>
        <dbReference type="ARBA" id="ARBA00022884"/>
    </source>
</evidence>
<dbReference type="EMBL" id="LBQW01000007">
    <property type="protein sequence ID" value="KKP85787.1"/>
    <property type="molecule type" value="Genomic_DNA"/>
</dbReference>
<keyword evidence="7" id="KW-0963">Cytoplasm</keyword>
<keyword evidence="3 7" id="KW-0378">Hydrolase</keyword>
<evidence type="ECO:0000256" key="3">
    <source>
        <dbReference type="ARBA" id="ARBA00022801"/>
    </source>
</evidence>
<dbReference type="InterPro" id="IPR001328">
    <property type="entry name" value="Pept_tRNA_hydro"/>
</dbReference>
<name>A0A0G0G1Z5_9BACT</name>
<protein>
    <recommendedName>
        <fullName evidence="6 7">Peptidyl-tRNA hydrolase</fullName>
        <shortName evidence="7">Pth</shortName>
        <ecNumber evidence="1 7">3.1.1.29</ecNumber>
    </recommendedName>
</protein>
<evidence type="ECO:0000313" key="10">
    <source>
        <dbReference type="EMBL" id="KKP85787.1"/>
    </source>
</evidence>
<dbReference type="PROSITE" id="PS01195">
    <property type="entry name" value="PEPT_TRNA_HYDROL_1"/>
    <property type="match status" value="1"/>
</dbReference>
<comment type="caution">
    <text evidence="10">The sequence shown here is derived from an EMBL/GenBank/DDBJ whole genome shotgun (WGS) entry which is preliminary data.</text>
</comment>
<organism evidence="10 11">
    <name type="scientific">Candidatus Nomurabacteria bacterium GW2011_GWA1_35_8</name>
    <dbReference type="NCBI Taxonomy" id="1618727"/>
    <lineage>
        <taxon>Bacteria</taxon>
        <taxon>Candidatus Nomuraibacteriota</taxon>
    </lineage>
</organism>
<evidence type="ECO:0000313" key="11">
    <source>
        <dbReference type="Proteomes" id="UP000186383"/>
    </source>
</evidence>
<evidence type="ECO:0000256" key="6">
    <source>
        <dbReference type="ARBA" id="ARBA00050038"/>
    </source>
</evidence>
<dbReference type="GO" id="GO:0006515">
    <property type="term" value="P:protein quality control for misfolded or incompletely synthesized proteins"/>
    <property type="evidence" value="ECO:0007669"/>
    <property type="project" value="UniProtKB-UniRule"/>
</dbReference>
<dbReference type="GO" id="GO:0004045">
    <property type="term" value="F:peptidyl-tRNA hydrolase activity"/>
    <property type="evidence" value="ECO:0007669"/>
    <property type="project" value="UniProtKB-UniRule"/>
</dbReference>
<proteinExistence type="inferred from homology"/>
<comment type="subunit">
    <text evidence="7">Monomer.</text>
</comment>
<dbReference type="HAMAP" id="MF_00083">
    <property type="entry name" value="Pept_tRNA_hydro_bact"/>
    <property type="match status" value="1"/>
</dbReference>
<feature type="site" description="Discriminates between blocked and unblocked aminoacyl-tRNA" evidence="7">
    <location>
        <position position="9"/>
    </location>
</feature>
<dbReference type="PANTHER" id="PTHR17224:SF1">
    <property type="entry name" value="PEPTIDYL-TRNA HYDROLASE"/>
    <property type="match status" value="1"/>
</dbReference>
<sequence>MKLIVGLGNPGEEYKNTRHNTGFIMLDFILGNKIEWRDSSGTKLLYYRDSVGGKSTEYIKPTTFMNNSGVAVAFVKDKHKLNFKDIVVIYDDIDLPIGKMKISFNRSSGGHNGLGSIIRALKSEEFLRIRIGTSPQTPSGKIRKPKGEKDVLKFLLGEYKKNELDELKKLSKKVALALETIFAEGKDKAMSLYN</sequence>
<dbReference type="SUPFAM" id="SSF53178">
    <property type="entry name" value="Peptidyl-tRNA hydrolase-like"/>
    <property type="match status" value="1"/>
</dbReference>
<dbReference type="Gene3D" id="3.40.50.1470">
    <property type="entry name" value="Peptidyl-tRNA hydrolase"/>
    <property type="match status" value="1"/>
</dbReference>
<dbReference type="InterPro" id="IPR018171">
    <property type="entry name" value="Pept_tRNA_hydro_CS"/>
</dbReference>
<feature type="binding site" evidence="7">
    <location>
        <position position="14"/>
    </location>
    <ligand>
        <name>tRNA</name>
        <dbReference type="ChEBI" id="CHEBI:17843"/>
    </ligand>
</feature>
<dbReference type="InterPro" id="IPR036416">
    <property type="entry name" value="Pept_tRNA_hydro_sf"/>
</dbReference>
<dbReference type="Pfam" id="PF01195">
    <property type="entry name" value="Pept_tRNA_hydro"/>
    <property type="match status" value="1"/>
</dbReference>
<evidence type="ECO:0000256" key="9">
    <source>
        <dbReference type="RuleBase" id="RU004320"/>
    </source>
</evidence>
<evidence type="ECO:0000256" key="1">
    <source>
        <dbReference type="ARBA" id="ARBA00013260"/>
    </source>
</evidence>
<feature type="active site" description="Proton acceptor" evidence="7">
    <location>
        <position position="19"/>
    </location>
</feature>
<feature type="binding site" evidence="7">
    <location>
        <position position="64"/>
    </location>
    <ligand>
        <name>tRNA</name>
        <dbReference type="ChEBI" id="CHEBI:17843"/>
    </ligand>
</feature>
<gene>
    <name evidence="7" type="primary">pth</name>
    <name evidence="10" type="ORF">UR88_C0007G0011</name>
</gene>
<comment type="function">
    <text evidence="7">Catalyzes the release of premature peptidyl moieties from peptidyl-tRNA molecules trapped in stalled 50S ribosomal subunits, and thus maintains levels of free tRNAs and 50S ribosomes.</text>
</comment>
<feature type="site" description="Stabilizes the basic form of H active site to accept a proton" evidence="7">
    <location>
        <position position="91"/>
    </location>
</feature>
<comment type="similarity">
    <text evidence="5 7 9">Belongs to the PTH family.</text>
</comment>
<dbReference type="AlphaFoldDB" id="A0A0G0G1Z5"/>
<keyword evidence="2 7" id="KW-0820">tRNA-binding</keyword>
<dbReference type="NCBIfam" id="TIGR00447">
    <property type="entry name" value="pth"/>
    <property type="match status" value="1"/>
</dbReference>
<dbReference type="GO" id="GO:0000049">
    <property type="term" value="F:tRNA binding"/>
    <property type="evidence" value="ECO:0007669"/>
    <property type="project" value="UniProtKB-UniRule"/>
</dbReference>
<dbReference type="EC" id="3.1.1.29" evidence="1 7"/>
<reference evidence="10 11" key="1">
    <citation type="journal article" date="2015" name="Nature">
        <title>rRNA introns, odd ribosomes, and small enigmatic genomes across a large radiation of phyla.</title>
        <authorList>
            <person name="Brown C.T."/>
            <person name="Hug L.A."/>
            <person name="Thomas B.C."/>
            <person name="Sharon I."/>
            <person name="Castelle C.J."/>
            <person name="Singh A."/>
            <person name="Wilkins M.J."/>
            <person name="Williams K.H."/>
            <person name="Banfield J.F."/>
        </authorList>
    </citation>
    <scope>NUCLEOTIDE SEQUENCE [LARGE SCALE GENOMIC DNA]</scope>
</reference>
<accession>A0A0G0G1Z5</accession>
<dbReference type="GO" id="GO:0072344">
    <property type="term" value="P:rescue of stalled ribosome"/>
    <property type="evidence" value="ECO:0007669"/>
    <property type="project" value="UniProtKB-UniRule"/>
</dbReference>
<feature type="binding site" evidence="7">
    <location>
        <position position="112"/>
    </location>
    <ligand>
        <name>tRNA</name>
        <dbReference type="ChEBI" id="CHEBI:17843"/>
    </ligand>
</feature>
<dbReference type="Proteomes" id="UP000186383">
    <property type="component" value="Unassembled WGS sequence"/>
</dbReference>
<comment type="catalytic activity">
    <reaction evidence="7 8">
        <text>an N-acyl-L-alpha-aminoacyl-tRNA + H2O = an N-acyl-L-amino acid + a tRNA + H(+)</text>
        <dbReference type="Rhea" id="RHEA:54448"/>
        <dbReference type="Rhea" id="RHEA-COMP:10123"/>
        <dbReference type="Rhea" id="RHEA-COMP:13883"/>
        <dbReference type="ChEBI" id="CHEBI:15377"/>
        <dbReference type="ChEBI" id="CHEBI:15378"/>
        <dbReference type="ChEBI" id="CHEBI:59874"/>
        <dbReference type="ChEBI" id="CHEBI:78442"/>
        <dbReference type="ChEBI" id="CHEBI:138191"/>
        <dbReference type="EC" id="3.1.1.29"/>
    </reaction>
</comment>
<comment type="function">
    <text evidence="7">Hydrolyzes ribosome-free peptidyl-tRNAs (with 1 or more amino acids incorporated), which drop off the ribosome during protein synthesis, or as a result of ribosome stalling.</text>
</comment>
<dbReference type="CDD" id="cd00462">
    <property type="entry name" value="PTH"/>
    <property type="match status" value="1"/>
</dbReference>
<evidence type="ECO:0000256" key="2">
    <source>
        <dbReference type="ARBA" id="ARBA00022555"/>
    </source>
</evidence>